<gene>
    <name evidence="2" type="ORF">PFISCL1PPCAC_1416</name>
</gene>
<accession>A0AAV5UWP2</accession>
<feature type="compositionally biased region" description="Acidic residues" evidence="1">
    <location>
        <begin position="416"/>
        <end position="427"/>
    </location>
</feature>
<sequence length="470" mass="51596">QLSCGSLPLLTPTRLIMTRIPCSELASFVRYGKKSYKLVNIGLYLERWICGGQVIEEWSTPKIVEITNSEICSSEFASWTICDVPSIEDDHFIGECFELFCRWTFRDEFGPVNYRISSPDDEEIMVEPETHDSLLMAALLSTKDFLPLPSDVLVRSLSCPNLLMESLARLLYETRHFHFIHHNVSLPSPPNWILALESSEMDPPNSVVSTVSLPSDWDVISDTFSSSWSTVRICSPPASPRSSGIFNIDPTEVSSAVALSRSFWDTISGESSTESMPESFWDTVPRGVPAVAFPIPSKDSSIESLFMDPSSAHSLTSLSSTSAMSTLPSLTSLSSSSLCPLLIRDSLELLISSPYSSDSTSSSDSDSGSSPVGTPIYLNCSCCSTSSSSSDVTTSDSDESTTDSECSNRTYSVSASEDEEGCESDVDSEPKSGKAKIYEELEFLDGMMEELVKMMNKLVVKKKNLMEKLM</sequence>
<feature type="non-terminal residue" evidence="2">
    <location>
        <position position="1"/>
    </location>
</feature>
<evidence type="ECO:0000256" key="1">
    <source>
        <dbReference type="SAM" id="MobiDB-lite"/>
    </source>
</evidence>
<feature type="region of interest" description="Disordered" evidence="1">
    <location>
        <begin position="386"/>
        <end position="433"/>
    </location>
</feature>
<feature type="compositionally biased region" description="Low complexity" evidence="1">
    <location>
        <begin position="386"/>
        <end position="395"/>
    </location>
</feature>
<reference evidence="2" key="1">
    <citation type="submission" date="2023-10" db="EMBL/GenBank/DDBJ databases">
        <title>Genome assembly of Pristionchus species.</title>
        <authorList>
            <person name="Yoshida K."/>
            <person name="Sommer R.J."/>
        </authorList>
    </citation>
    <scope>NUCLEOTIDE SEQUENCE</scope>
    <source>
        <strain evidence="2">RS5133</strain>
    </source>
</reference>
<name>A0AAV5UWP2_9BILA</name>
<dbReference type="Proteomes" id="UP001432322">
    <property type="component" value="Unassembled WGS sequence"/>
</dbReference>
<dbReference type="EMBL" id="BTSY01000001">
    <property type="protein sequence ID" value="GMT10119.1"/>
    <property type="molecule type" value="Genomic_DNA"/>
</dbReference>
<organism evidence="2 3">
    <name type="scientific">Pristionchus fissidentatus</name>
    <dbReference type="NCBI Taxonomy" id="1538716"/>
    <lineage>
        <taxon>Eukaryota</taxon>
        <taxon>Metazoa</taxon>
        <taxon>Ecdysozoa</taxon>
        <taxon>Nematoda</taxon>
        <taxon>Chromadorea</taxon>
        <taxon>Rhabditida</taxon>
        <taxon>Rhabditina</taxon>
        <taxon>Diplogasteromorpha</taxon>
        <taxon>Diplogasteroidea</taxon>
        <taxon>Neodiplogasteridae</taxon>
        <taxon>Pristionchus</taxon>
    </lineage>
</organism>
<keyword evidence="3" id="KW-1185">Reference proteome</keyword>
<protein>
    <submittedName>
        <fullName evidence="2">Uncharacterized protein</fullName>
    </submittedName>
</protein>
<evidence type="ECO:0000313" key="3">
    <source>
        <dbReference type="Proteomes" id="UP001432322"/>
    </source>
</evidence>
<evidence type="ECO:0000313" key="2">
    <source>
        <dbReference type="EMBL" id="GMT10119.1"/>
    </source>
</evidence>
<proteinExistence type="predicted"/>
<comment type="caution">
    <text evidence="2">The sequence shown here is derived from an EMBL/GenBank/DDBJ whole genome shotgun (WGS) entry which is preliminary data.</text>
</comment>
<dbReference type="AlphaFoldDB" id="A0AAV5UWP2"/>